<dbReference type="PROSITE" id="PS51725">
    <property type="entry name" value="ABM"/>
    <property type="match status" value="1"/>
</dbReference>
<comment type="caution">
    <text evidence="2">The sequence shown here is derived from an EMBL/GenBank/DDBJ whole genome shotgun (WGS) entry which is preliminary data.</text>
</comment>
<protein>
    <submittedName>
        <fullName evidence="2">DUF4937 domain-containing protein</fullName>
    </submittedName>
</protein>
<evidence type="ECO:0000313" key="2">
    <source>
        <dbReference type="EMBL" id="MBW8185099.1"/>
    </source>
</evidence>
<dbReference type="InterPro" id="IPR007138">
    <property type="entry name" value="ABM_dom"/>
</dbReference>
<dbReference type="InterPro" id="IPR011008">
    <property type="entry name" value="Dimeric_a/b-barrel"/>
</dbReference>
<reference evidence="2 3" key="1">
    <citation type="submission" date="2021-07" db="EMBL/GenBank/DDBJ databases">
        <title>Shewanella sp. nov, isolated from SCS.</title>
        <authorList>
            <person name="Cao W.R."/>
        </authorList>
    </citation>
    <scope>NUCLEOTIDE SEQUENCE [LARGE SCALE GENOMIC DNA]</scope>
    <source>
        <strain evidence="2 3">NR704-98</strain>
    </source>
</reference>
<dbReference type="Proteomes" id="UP001195963">
    <property type="component" value="Unassembled WGS sequence"/>
</dbReference>
<gene>
    <name evidence="2" type="ORF">K0625_15670</name>
</gene>
<evidence type="ECO:0000259" key="1">
    <source>
        <dbReference type="PROSITE" id="PS51725"/>
    </source>
</evidence>
<dbReference type="SUPFAM" id="SSF54909">
    <property type="entry name" value="Dimeric alpha+beta barrel"/>
    <property type="match status" value="2"/>
</dbReference>
<feature type="domain" description="ABM" evidence="1">
    <location>
        <begin position="110"/>
        <end position="208"/>
    </location>
</feature>
<proteinExistence type="predicted"/>
<accession>A0ABS7E5Z6</accession>
<keyword evidence="3" id="KW-1185">Reference proteome</keyword>
<dbReference type="RefSeq" id="WP_220110547.1">
    <property type="nucleotide sequence ID" value="NZ_JAHZST010000011.1"/>
</dbReference>
<dbReference type="InterPro" id="IPR032555">
    <property type="entry name" value="DUF4937"/>
</dbReference>
<sequence length="209" mass="23811">MIAKYIRCEVAEAKKGIFSKGQRLWLETAHCEGFISQLGGWEQETNIAVILARWTDMESVKDFMSAAHDPIAERANQVGSYSHISVSYLSAVMCIRAFNQGGKNQASCGFIRIADCCIDPDKLDEFIQELKTLWNPGMQQVEGMLGGQLWQFNDESDRYLVTTYWESEAAHRHYMAEYFPRLKQQAATDIIHTISGHNIQTEPSWRVIP</sequence>
<dbReference type="EMBL" id="JAHZST010000011">
    <property type="protein sequence ID" value="MBW8185099.1"/>
    <property type="molecule type" value="Genomic_DNA"/>
</dbReference>
<organism evidence="2 3">
    <name type="scientific">Shewanella nanhaiensis</name>
    <dbReference type="NCBI Taxonomy" id="2864872"/>
    <lineage>
        <taxon>Bacteria</taxon>
        <taxon>Pseudomonadati</taxon>
        <taxon>Pseudomonadota</taxon>
        <taxon>Gammaproteobacteria</taxon>
        <taxon>Alteromonadales</taxon>
        <taxon>Shewanellaceae</taxon>
        <taxon>Shewanella</taxon>
    </lineage>
</organism>
<name>A0ABS7E5Z6_9GAMM</name>
<dbReference type="Pfam" id="PF03992">
    <property type="entry name" value="ABM"/>
    <property type="match status" value="1"/>
</dbReference>
<dbReference type="Pfam" id="PF16291">
    <property type="entry name" value="DUF4937"/>
    <property type="match status" value="1"/>
</dbReference>
<dbReference type="Gene3D" id="3.30.70.100">
    <property type="match status" value="1"/>
</dbReference>
<evidence type="ECO:0000313" key="3">
    <source>
        <dbReference type="Proteomes" id="UP001195963"/>
    </source>
</evidence>